<name>A0A975DM39_9GAMM</name>
<dbReference type="EMBL" id="CP072135">
    <property type="protein sequence ID" value="QTH73717.1"/>
    <property type="molecule type" value="Genomic_DNA"/>
</dbReference>
<evidence type="ECO:0000313" key="1">
    <source>
        <dbReference type="EMBL" id="QTH73717.1"/>
    </source>
</evidence>
<evidence type="ECO:0000313" key="2">
    <source>
        <dbReference type="Proteomes" id="UP000664904"/>
    </source>
</evidence>
<dbReference type="RefSeq" id="WP_208845430.1">
    <property type="nucleotide sequence ID" value="NZ_CP072135.1"/>
</dbReference>
<protein>
    <submittedName>
        <fullName evidence="1">Uncharacterized protein</fullName>
    </submittedName>
</protein>
<sequence>MDILKTTEKLMSMDENTWFVDRMVWIYQDVKDLNPTYQSWLRTEKQQSHFRKRPDSKTSN</sequence>
<geneLocation type="plasmid" evidence="1 2">
    <name>unnamed5</name>
</geneLocation>
<gene>
    <name evidence="1" type="ORF">J5O05_20515</name>
</gene>
<dbReference type="Proteomes" id="UP000664904">
    <property type="component" value="Plasmid unnamed5"/>
</dbReference>
<accession>A0A975DM39</accession>
<keyword evidence="1" id="KW-0614">Plasmid</keyword>
<dbReference type="KEGG" id="pxi:J5O05_20515"/>
<proteinExistence type="predicted"/>
<dbReference type="AlphaFoldDB" id="A0A975DM39"/>
<keyword evidence="2" id="KW-1185">Reference proteome</keyword>
<reference evidence="1" key="1">
    <citation type="submission" date="2021-03" db="EMBL/GenBank/DDBJ databases">
        <title>Complete Genome of Pseudoalteromonas xiamenensis STKMTI.2, a new potential marine bacterium producing anti-Vibrio compounds.</title>
        <authorList>
            <person name="Handayani D.P."/>
            <person name="Isnansetyo A."/>
            <person name="Istiqomah I."/>
            <person name="Jumina J."/>
        </authorList>
    </citation>
    <scope>NUCLEOTIDE SEQUENCE</scope>
    <source>
        <strain evidence="1">STKMTI.2</strain>
        <plasmid evidence="1">unnamed5</plasmid>
    </source>
</reference>
<organism evidence="1 2">
    <name type="scientific">Pseudoalteromonas xiamenensis</name>
    <dbReference type="NCBI Taxonomy" id="882626"/>
    <lineage>
        <taxon>Bacteria</taxon>
        <taxon>Pseudomonadati</taxon>
        <taxon>Pseudomonadota</taxon>
        <taxon>Gammaproteobacteria</taxon>
        <taxon>Alteromonadales</taxon>
        <taxon>Pseudoalteromonadaceae</taxon>
        <taxon>Pseudoalteromonas</taxon>
    </lineage>
</organism>